<reference evidence="3 4" key="2">
    <citation type="submission" date="2018-11" db="EMBL/GenBank/DDBJ databases">
        <authorList>
            <consortium name="Pathogen Informatics"/>
        </authorList>
    </citation>
    <scope>NUCLEOTIDE SEQUENCE [LARGE SCALE GENOMIC DNA]</scope>
    <source>
        <strain evidence="3 4">Egypt</strain>
    </source>
</reference>
<evidence type="ECO:0000313" key="4">
    <source>
        <dbReference type="Proteomes" id="UP000272942"/>
    </source>
</evidence>
<dbReference type="AlphaFoldDB" id="A0A183ABL3"/>
<name>A0A183ABL3_9TREM</name>
<dbReference type="Gene3D" id="2.40.50.770">
    <property type="entry name" value="RecQ-mediated genome instability protein Rmi1, C-terminal domain"/>
    <property type="match status" value="1"/>
</dbReference>
<organism evidence="5">
    <name type="scientific">Echinostoma caproni</name>
    <dbReference type="NCBI Taxonomy" id="27848"/>
    <lineage>
        <taxon>Eukaryota</taxon>
        <taxon>Metazoa</taxon>
        <taxon>Spiralia</taxon>
        <taxon>Lophotrochozoa</taxon>
        <taxon>Platyhelminthes</taxon>
        <taxon>Trematoda</taxon>
        <taxon>Digenea</taxon>
        <taxon>Plagiorchiida</taxon>
        <taxon>Echinostomata</taxon>
        <taxon>Echinostomatoidea</taxon>
        <taxon>Echinostomatidae</taxon>
        <taxon>Echinostoma</taxon>
    </lineage>
</organism>
<dbReference type="PANTHER" id="PTHR14790">
    <property type="entry name" value="RECQ-MEDIATED GENOME INSTABILITY PROTEIN 1 RMI1"/>
    <property type="match status" value="1"/>
</dbReference>
<evidence type="ECO:0000259" key="2">
    <source>
        <dbReference type="Pfam" id="PF16099"/>
    </source>
</evidence>
<feature type="region of interest" description="Disordered" evidence="1">
    <location>
        <begin position="324"/>
        <end position="400"/>
    </location>
</feature>
<accession>A0A183ABL3</accession>
<reference evidence="5" key="1">
    <citation type="submission" date="2016-06" db="UniProtKB">
        <authorList>
            <consortium name="WormBaseParasite"/>
        </authorList>
    </citation>
    <scope>IDENTIFICATION</scope>
</reference>
<dbReference type="GO" id="GO:0000724">
    <property type="term" value="P:double-strand break repair via homologous recombination"/>
    <property type="evidence" value="ECO:0007669"/>
    <property type="project" value="TreeGrafter"/>
</dbReference>
<dbReference type="GO" id="GO:0016604">
    <property type="term" value="C:nuclear body"/>
    <property type="evidence" value="ECO:0007669"/>
    <property type="project" value="TreeGrafter"/>
</dbReference>
<dbReference type="InterPro" id="IPR042470">
    <property type="entry name" value="RMI1_N_C_sf"/>
</dbReference>
<dbReference type="WBParaSite" id="ECPE_0000436001-mRNA-1">
    <property type="protein sequence ID" value="ECPE_0000436001-mRNA-1"/>
    <property type="gene ID" value="ECPE_0000436001"/>
</dbReference>
<feature type="compositionally biased region" description="Basic and acidic residues" evidence="1">
    <location>
        <begin position="324"/>
        <end position="333"/>
    </location>
</feature>
<feature type="region of interest" description="Disordered" evidence="1">
    <location>
        <begin position="209"/>
        <end position="234"/>
    </location>
</feature>
<dbReference type="GO" id="GO:0031422">
    <property type="term" value="C:RecQ family helicase-topoisomerase III complex"/>
    <property type="evidence" value="ECO:0007669"/>
    <property type="project" value="TreeGrafter"/>
</dbReference>
<feature type="domain" description="RecQ-mediated genome instability protein 1 C-terminal OB-fold" evidence="2">
    <location>
        <begin position="419"/>
        <end position="596"/>
    </location>
</feature>
<dbReference type="GO" id="GO:0000712">
    <property type="term" value="P:resolution of meiotic recombination intermediates"/>
    <property type="evidence" value="ECO:0007669"/>
    <property type="project" value="TreeGrafter"/>
</dbReference>
<dbReference type="OrthoDB" id="6275248at2759"/>
<evidence type="ECO:0000313" key="3">
    <source>
        <dbReference type="EMBL" id="VDP72328.1"/>
    </source>
</evidence>
<gene>
    <name evidence="3" type="ORF">ECPE_LOCUS4348</name>
</gene>
<protein>
    <submittedName>
        <fullName evidence="5">RMI1_C domain-containing protein</fullName>
    </submittedName>
</protein>
<dbReference type="Proteomes" id="UP000272942">
    <property type="component" value="Unassembled WGS sequence"/>
</dbReference>
<proteinExistence type="predicted"/>
<sequence length="611" mass="66940">MIKLRTESSHEDEKAESCVYSLSVVGLYNVGESYYSQLRQHEGNISVNLPYLDNLEADLGHDLDHTHMTQAFSQFVGAGTQRAPAIEFGTLSSRSGQRMLSPTELAGRLKPGVKVRLRGPLLLRNKVLILPAGALQTLSHPQFQVLGGEVDELLESPDGDVIYQLGVLLAKKMDIAIGEDGALPSWFPRVSAPARALEPHDNIVVSDSMNKSSGVHQPPPTASESPVMEPWGDDGFDDAMLNQAAQNLEENLTRPALDCMNISASPRSTNTLVRNTFSPTVSTAVDEFDRSLEDEVDPDVFAEAMHELDSTLANPPKKTIALVEVDKPERDDNPACTSRPLFFDSKSETDVKPTPKLTSSSNAKESDDLLPPAPKRKPWERKTPNPSRKMIPGTSSASLKPDLFQEPLQIIPAKDLKFHPFCYIDDMYEELLRASSNSSAPPRKVYTIRGLLITLLSPLEHHQGTRWTLAARLADGSAVVDVNISSDLLTEWIGLTAAESESLCQLSRALTTGSGTGTNPVAIQEAQKHRARLRTALVNCQSRLSNLAGLFDLTPPPLVRTSLCQSDAESSDQDRPILVAFRDLDGNWLRELHDRVQSRGTFGTRSDTTNS</sequence>
<dbReference type="InterPro" id="IPR032199">
    <property type="entry name" value="RMI1_C"/>
</dbReference>
<keyword evidence="4" id="KW-1185">Reference proteome</keyword>
<evidence type="ECO:0000313" key="5">
    <source>
        <dbReference type="WBParaSite" id="ECPE_0000436001-mRNA-1"/>
    </source>
</evidence>
<dbReference type="Pfam" id="PF16099">
    <property type="entry name" value="RMI1_C"/>
    <property type="match status" value="1"/>
</dbReference>
<evidence type="ECO:0000256" key="1">
    <source>
        <dbReference type="SAM" id="MobiDB-lite"/>
    </source>
</evidence>
<dbReference type="EMBL" id="UZAN01041207">
    <property type="protein sequence ID" value="VDP72328.1"/>
    <property type="molecule type" value="Genomic_DNA"/>
</dbReference>
<dbReference type="PANTHER" id="PTHR14790:SF15">
    <property type="entry name" value="RECQ-MEDIATED GENOME INSTABILITY PROTEIN 1"/>
    <property type="match status" value="1"/>
</dbReference>
<dbReference type="GO" id="GO:0000166">
    <property type="term" value="F:nucleotide binding"/>
    <property type="evidence" value="ECO:0007669"/>
    <property type="project" value="InterPro"/>
</dbReference>